<evidence type="ECO:0000256" key="9">
    <source>
        <dbReference type="SAM" id="Phobius"/>
    </source>
</evidence>
<dbReference type="InterPro" id="IPR000276">
    <property type="entry name" value="GPCR_Rhodpsn"/>
</dbReference>
<feature type="domain" description="G-protein coupled receptors family 1 profile" evidence="10">
    <location>
        <begin position="38"/>
        <end position="295"/>
    </location>
</feature>
<evidence type="ECO:0000256" key="2">
    <source>
        <dbReference type="ARBA" id="ARBA00022692"/>
    </source>
</evidence>
<organism evidence="11 12">
    <name type="scientific">Desmophyllum pertusum</name>
    <dbReference type="NCBI Taxonomy" id="174260"/>
    <lineage>
        <taxon>Eukaryota</taxon>
        <taxon>Metazoa</taxon>
        <taxon>Cnidaria</taxon>
        <taxon>Anthozoa</taxon>
        <taxon>Hexacorallia</taxon>
        <taxon>Scleractinia</taxon>
        <taxon>Caryophylliina</taxon>
        <taxon>Caryophylliidae</taxon>
        <taxon>Desmophyllum</taxon>
    </lineage>
</organism>
<keyword evidence="7 8" id="KW-0807">Transducer</keyword>
<dbReference type="EMBL" id="MU827806">
    <property type="protein sequence ID" value="KAJ7325697.1"/>
    <property type="molecule type" value="Genomic_DNA"/>
</dbReference>
<evidence type="ECO:0000313" key="12">
    <source>
        <dbReference type="Proteomes" id="UP001163046"/>
    </source>
</evidence>
<feature type="transmembrane region" description="Helical" evidence="9">
    <location>
        <begin position="59"/>
        <end position="84"/>
    </location>
</feature>
<feature type="transmembrane region" description="Helical" evidence="9">
    <location>
        <begin position="186"/>
        <end position="207"/>
    </location>
</feature>
<dbReference type="InterPro" id="IPR050125">
    <property type="entry name" value="GPCR_opsins"/>
</dbReference>
<dbReference type="OrthoDB" id="10044919at2759"/>
<dbReference type="PROSITE" id="PS00237">
    <property type="entry name" value="G_PROTEIN_RECEP_F1_1"/>
    <property type="match status" value="1"/>
</dbReference>
<keyword evidence="2 8" id="KW-0812">Transmembrane</keyword>
<dbReference type="GO" id="GO:0016020">
    <property type="term" value="C:membrane"/>
    <property type="evidence" value="ECO:0007669"/>
    <property type="project" value="UniProtKB-SubCell"/>
</dbReference>
<evidence type="ECO:0000256" key="8">
    <source>
        <dbReference type="RuleBase" id="RU000688"/>
    </source>
</evidence>
<comment type="caution">
    <text evidence="11">The sequence shown here is derived from an EMBL/GenBank/DDBJ whole genome shotgun (WGS) entry which is preliminary data.</text>
</comment>
<dbReference type="PRINTS" id="PR00237">
    <property type="entry name" value="GPCRRHODOPSN"/>
</dbReference>
<evidence type="ECO:0000256" key="1">
    <source>
        <dbReference type="ARBA" id="ARBA00004141"/>
    </source>
</evidence>
<dbReference type="Gene3D" id="1.20.1070.10">
    <property type="entry name" value="Rhodopsin 7-helix transmembrane proteins"/>
    <property type="match status" value="1"/>
</dbReference>
<evidence type="ECO:0000256" key="6">
    <source>
        <dbReference type="ARBA" id="ARBA00023170"/>
    </source>
</evidence>
<accession>A0A9W9Y8Z4</accession>
<comment type="similarity">
    <text evidence="8">Belongs to the G-protein coupled receptor 1 family.</text>
</comment>
<dbReference type="Pfam" id="PF00001">
    <property type="entry name" value="7tm_1"/>
    <property type="match status" value="1"/>
</dbReference>
<dbReference type="PANTHER" id="PTHR24240">
    <property type="entry name" value="OPSIN"/>
    <property type="match status" value="1"/>
</dbReference>
<comment type="subcellular location">
    <subcellularLocation>
        <location evidence="1">Membrane</location>
        <topology evidence="1">Multi-pass membrane protein</topology>
    </subcellularLocation>
</comment>
<gene>
    <name evidence="11" type="primary">MTNR1A_16</name>
    <name evidence="11" type="ORF">OS493_029123</name>
</gene>
<dbReference type="InterPro" id="IPR017452">
    <property type="entry name" value="GPCR_Rhodpsn_7TM"/>
</dbReference>
<feature type="transmembrane region" description="Helical" evidence="9">
    <location>
        <begin position="138"/>
        <end position="166"/>
    </location>
</feature>
<dbReference type="Proteomes" id="UP001163046">
    <property type="component" value="Unassembled WGS sequence"/>
</dbReference>
<evidence type="ECO:0000256" key="3">
    <source>
        <dbReference type="ARBA" id="ARBA00022989"/>
    </source>
</evidence>
<name>A0A9W9Y8Z4_9CNID</name>
<evidence type="ECO:0000313" key="11">
    <source>
        <dbReference type="EMBL" id="KAJ7325697.1"/>
    </source>
</evidence>
<evidence type="ECO:0000256" key="7">
    <source>
        <dbReference type="ARBA" id="ARBA00023224"/>
    </source>
</evidence>
<dbReference type="AlphaFoldDB" id="A0A9W9Y8Z4"/>
<sequence length="336" mass="38172">MATEGQEILSKELQGRTDGLVVLESGLMMFINLLAFTGNMMVCWAVYRNHRLRTIPNIYVVTLAISDALMAVLCMPMSVVLLITGQWPFSGAVCHFQGFFCFFCALYSLLLMTATAVNRYFRVVKPNLYRQRFKVKSTCLSVVFITLLAAFGAGLSSMTQWATFIVHYGKVICFMDFKSPQLDMGYMAYLDVFYITLPIGIITFAYYKIFKTIKQHNQEMNNTRQGATLRLNVEEIKITKVLFAAVLGFILCWGPIAIIDIVDSYTAHKLAIPRQVFMLYIYLGFGSCSINPVIYGVMNRNFRAEFARVLTFWRKNNQVAPLARSFTLQTNQSVSN</sequence>
<keyword evidence="4 8" id="KW-0297">G-protein coupled receptor</keyword>
<proteinExistence type="inferred from homology"/>
<evidence type="ECO:0000256" key="5">
    <source>
        <dbReference type="ARBA" id="ARBA00023136"/>
    </source>
</evidence>
<keyword evidence="12" id="KW-1185">Reference proteome</keyword>
<dbReference type="PROSITE" id="PS50262">
    <property type="entry name" value="G_PROTEIN_RECEP_F1_2"/>
    <property type="match status" value="1"/>
</dbReference>
<evidence type="ECO:0000259" key="10">
    <source>
        <dbReference type="PROSITE" id="PS50262"/>
    </source>
</evidence>
<dbReference type="CDD" id="cd00637">
    <property type="entry name" value="7tm_classA_rhodopsin-like"/>
    <property type="match status" value="1"/>
</dbReference>
<feature type="transmembrane region" description="Helical" evidence="9">
    <location>
        <begin position="241"/>
        <end position="259"/>
    </location>
</feature>
<evidence type="ECO:0000256" key="4">
    <source>
        <dbReference type="ARBA" id="ARBA00023040"/>
    </source>
</evidence>
<reference evidence="11" key="1">
    <citation type="submission" date="2023-01" db="EMBL/GenBank/DDBJ databases">
        <title>Genome assembly of the deep-sea coral Lophelia pertusa.</title>
        <authorList>
            <person name="Herrera S."/>
            <person name="Cordes E."/>
        </authorList>
    </citation>
    <scope>NUCLEOTIDE SEQUENCE</scope>
    <source>
        <strain evidence="11">USNM1676648</strain>
        <tissue evidence="11">Polyp</tissue>
    </source>
</reference>
<feature type="transmembrane region" description="Helical" evidence="9">
    <location>
        <begin position="27"/>
        <end position="47"/>
    </location>
</feature>
<dbReference type="SUPFAM" id="SSF81321">
    <property type="entry name" value="Family A G protein-coupled receptor-like"/>
    <property type="match status" value="1"/>
</dbReference>
<feature type="transmembrane region" description="Helical" evidence="9">
    <location>
        <begin position="279"/>
        <end position="298"/>
    </location>
</feature>
<dbReference type="GO" id="GO:0004930">
    <property type="term" value="F:G protein-coupled receptor activity"/>
    <property type="evidence" value="ECO:0007669"/>
    <property type="project" value="UniProtKB-KW"/>
</dbReference>
<protein>
    <submittedName>
        <fullName evidence="11">Melatonin receptor</fullName>
    </submittedName>
</protein>
<keyword evidence="3 9" id="KW-1133">Transmembrane helix</keyword>
<keyword evidence="5 9" id="KW-0472">Membrane</keyword>
<feature type="transmembrane region" description="Helical" evidence="9">
    <location>
        <begin position="96"/>
        <end position="117"/>
    </location>
</feature>
<keyword evidence="6 8" id="KW-0675">Receptor</keyword>